<dbReference type="Proteomes" id="UP000243232">
    <property type="component" value="Chromosome I"/>
</dbReference>
<proteinExistence type="predicted"/>
<evidence type="ECO:0000313" key="4">
    <source>
        <dbReference type="Proteomes" id="UP000243232"/>
    </source>
</evidence>
<dbReference type="Gene3D" id="3.40.50.2000">
    <property type="entry name" value="Glycogen Phosphorylase B"/>
    <property type="match status" value="2"/>
</dbReference>
<sequence>MIRRILVLTFFYPPDLAAGSFRASALVKALQEVGGSNLHIDVLTTQPNRYQQHADKTSSIEAGDGLWIRRISLPKYRNGFFNQAVAFIRYARKASRLASEAEYDLVVATSSRLMTAALGRLIAYRQGAKLYLDIRDIFVESISGLFESPLSNIFTAFFSALERWTVSRADKVNLVSKGFLNYFKPKYPEQCFSIHSNGVDAKFVNLPLKALRSNDSPSPLQIFYAGNVGDGQGLHLIVPELAKQLKGRAYFRIVGAGGQLEALQEAVLVNGLDNVEIISPVARCQLVRMYRDADILFLHLNTLKAFERVLPSKLFEYAATGKPIWAGVGGYAAEFIDREISNAVTFTPCDALQAVQCLNGLCMESVERTSFVETYSRERIMRAMANDILQLLTRKQ</sequence>
<feature type="domain" description="Glycosyltransferase subfamily 4-like N-terminal" evidence="2">
    <location>
        <begin position="24"/>
        <end position="182"/>
    </location>
</feature>
<protein>
    <submittedName>
        <fullName evidence="3">Glycosyltransferase involved in cell wall bisynthesis</fullName>
    </submittedName>
</protein>
<dbReference type="Pfam" id="PF00534">
    <property type="entry name" value="Glycos_transf_1"/>
    <property type="match status" value="1"/>
</dbReference>
<evidence type="ECO:0000259" key="1">
    <source>
        <dbReference type="Pfam" id="PF00534"/>
    </source>
</evidence>
<dbReference type="OrthoDB" id="9787293at2"/>
<dbReference type="InterPro" id="IPR028098">
    <property type="entry name" value="Glyco_trans_4-like_N"/>
</dbReference>
<dbReference type="EMBL" id="LT629785">
    <property type="protein sequence ID" value="SDU25478.1"/>
    <property type="molecule type" value="Genomic_DNA"/>
</dbReference>
<dbReference type="CDD" id="cd03794">
    <property type="entry name" value="GT4_WbuB-like"/>
    <property type="match status" value="1"/>
</dbReference>
<name>A0A1H2H1I7_9PSED</name>
<dbReference type="GO" id="GO:0016758">
    <property type="term" value="F:hexosyltransferase activity"/>
    <property type="evidence" value="ECO:0007669"/>
    <property type="project" value="TreeGrafter"/>
</dbReference>
<evidence type="ECO:0000259" key="2">
    <source>
        <dbReference type="Pfam" id="PF13579"/>
    </source>
</evidence>
<dbReference type="SUPFAM" id="SSF53756">
    <property type="entry name" value="UDP-Glycosyltransferase/glycogen phosphorylase"/>
    <property type="match status" value="1"/>
</dbReference>
<evidence type="ECO:0000313" key="3">
    <source>
        <dbReference type="EMBL" id="SDU25478.1"/>
    </source>
</evidence>
<reference evidence="4" key="1">
    <citation type="submission" date="2016-10" db="EMBL/GenBank/DDBJ databases">
        <authorList>
            <person name="Varghese N."/>
            <person name="Submissions S."/>
        </authorList>
    </citation>
    <scope>NUCLEOTIDE SEQUENCE [LARGE SCALE GENOMIC DNA]</scope>
    <source>
        <strain evidence="4">DSM 17875</strain>
    </source>
</reference>
<keyword evidence="3" id="KW-0808">Transferase</keyword>
<keyword evidence="4" id="KW-1185">Reference proteome</keyword>
<feature type="domain" description="Glycosyl transferase family 1" evidence="1">
    <location>
        <begin position="219"/>
        <end position="354"/>
    </location>
</feature>
<dbReference type="PANTHER" id="PTHR45947:SF3">
    <property type="entry name" value="SULFOQUINOVOSYL TRANSFERASE SQD2"/>
    <property type="match status" value="1"/>
</dbReference>
<dbReference type="RefSeq" id="WP_090196245.1">
    <property type="nucleotide sequence ID" value="NZ_LT629785.1"/>
</dbReference>
<dbReference type="InterPro" id="IPR001296">
    <property type="entry name" value="Glyco_trans_1"/>
</dbReference>
<dbReference type="InterPro" id="IPR050194">
    <property type="entry name" value="Glycosyltransferase_grp1"/>
</dbReference>
<dbReference type="STRING" id="364197.SAMN05216296_2679"/>
<gene>
    <name evidence="3" type="ORF">SAMN05216296_2679</name>
</gene>
<organism evidence="3 4">
    <name type="scientific">Pseudomonas pohangensis</name>
    <dbReference type="NCBI Taxonomy" id="364197"/>
    <lineage>
        <taxon>Bacteria</taxon>
        <taxon>Pseudomonadati</taxon>
        <taxon>Pseudomonadota</taxon>
        <taxon>Gammaproteobacteria</taxon>
        <taxon>Pseudomonadales</taxon>
        <taxon>Pseudomonadaceae</taxon>
        <taxon>Pseudomonas</taxon>
    </lineage>
</organism>
<dbReference type="Pfam" id="PF13579">
    <property type="entry name" value="Glyco_trans_4_4"/>
    <property type="match status" value="1"/>
</dbReference>
<dbReference type="AlphaFoldDB" id="A0A1H2H1I7"/>
<dbReference type="PANTHER" id="PTHR45947">
    <property type="entry name" value="SULFOQUINOVOSYL TRANSFERASE SQD2"/>
    <property type="match status" value="1"/>
</dbReference>
<accession>A0A1H2H1I7</accession>